<name>A0ABY7DR28_MYAAR</name>
<dbReference type="PANTHER" id="PTHR46880:SF9">
    <property type="entry name" value="ZINC FINGER PROTEIN 862"/>
    <property type="match status" value="1"/>
</dbReference>
<sequence>MINGLKYTAGSLPGKRRKTQSSTQKDAEKRQNAKNTKKRERAFQPSWKVDRDWLQYDEASKKMRCQTCIDFYNNDERRSMLRPESMKWLDGTDALKKDNITKHEGSNSHKYASERKPPKPSAIGQTSAAKELKNLRNAQFRNAHAIAKWNLSFKSYVRLCKLDHAKGLNVNSTYENDKSAGEYIAYIARDKMNTISNVVDAAKYVSVTLDGCTDSSGTEQESIYVHFALEGTVHQHFVCFTSPNTTSADDIYQSLKSCLDCYLPGVQSKLVGLTSDGASNMMGVRRELVATHCLAHRLELGVRDAFKKHQNYDKLITLLVGLFYFNAKSSKQKKELLQAYEALKMKPLVPTRAGGTRWVPHIHLAATVLTKGYKAITTKLANASHKNPKAEGLYKLATDFNVVSFLLLVKEILGQVQNLSLMLQRKDTNLGEVVLMKSP</sequence>
<gene>
    <name evidence="2" type="ORF">MAR_024505</name>
</gene>
<dbReference type="EMBL" id="CP111014">
    <property type="protein sequence ID" value="WAR00133.1"/>
    <property type="molecule type" value="Genomic_DNA"/>
</dbReference>
<dbReference type="SUPFAM" id="SSF53098">
    <property type="entry name" value="Ribonuclease H-like"/>
    <property type="match status" value="1"/>
</dbReference>
<reference evidence="2" key="1">
    <citation type="submission" date="2022-11" db="EMBL/GenBank/DDBJ databases">
        <title>Centuries of genome instability and evolution in soft-shell clam transmissible cancer (bioRxiv).</title>
        <authorList>
            <person name="Hart S.F.M."/>
            <person name="Yonemitsu M.A."/>
            <person name="Giersch R.M."/>
            <person name="Beal B.F."/>
            <person name="Arriagada G."/>
            <person name="Davis B.W."/>
            <person name="Ostrander E.A."/>
            <person name="Goff S.P."/>
            <person name="Metzger M.J."/>
        </authorList>
    </citation>
    <scope>NUCLEOTIDE SEQUENCE</scope>
    <source>
        <strain evidence="2">MELC-2E11</strain>
        <tissue evidence="2">Siphon/mantle</tissue>
    </source>
</reference>
<evidence type="ECO:0000313" key="2">
    <source>
        <dbReference type="EMBL" id="WAR00133.1"/>
    </source>
</evidence>
<evidence type="ECO:0000256" key="1">
    <source>
        <dbReference type="SAM" id="MobiDB-lite"/>
    </source>
</evidence>
<evidence type="ECO:0000313" key="3">
    <source>
        <dbReference type="Proteomes" id="UP001164746"/>
    </source>
</evidence>
<dbReference type="PANTHER" id="PTHR46880">
    <property type="entry name" value="RAS-ASSOCIATING DOMAIN-CONTAINING PROTEIN"/>
    <property type="match status" value="1"/>
</dbReference>
<proteinExistence type="predicted"/>
<feature type="region of interest" description="Disordered" evidence="1">
    <location>
        <begin position="1"/>
        <end position="44"/>
    </location>
</feature>
<accession>A0ABY7DR28</accession>
<keyword evidence="3" id="KW-1185">Reference proteome</keyword>
<feature type="compositionally biased region" description="Basic and acidic residues" evidence="1">
    <location>
        <begin position="97"/>
        <end position="117"/>
    </location>
</feature>
<protein>
    <submittedName>
        <fullName evidence="2">ZN862-like protein</fullName>
    </submittedName>
</protein>
<dbReference type="Proteomes" id="UP001164746">
    <property type="component" value="Chromosome 3"/>
</dbReference>
<organism evidence="2 3">
    <name type="scientific">Mya arenaria</name>
    <name type="common">Soft-shell clam</name>
    <dbReference type="NCBI Taxonomy" id="6604"/>
    <lineage>
        <taxon>Eukaryota</taxon>
        <taxon>Metazoa</taxon>
        <taxon>Spiralia</taxon>
        <taxon>Lophotrochozoa</taxon>
        <taxon>Mollusca</taxon>
        <taxon>Bivalvia</taxon>
        <taxon>Autobranchia</taxon>
        <taxon>Heteroconchia</taxon>
        <taxon>Euheterodonta</taxon>
        <taxon>Imparidentia</taxon>
        <taxon>Neoheterodontei</taxon>
        <taxon>Myida</taxon>
        <taxon>Myoidea</taxon>
        <taxon>Myidae</taxon>
        <taxon>Mya</taxon>
    </lineage>
</organism>
<feature type="region of interest" description="Disordered" evidence="1">
    <location>
        <begin position="97"/>
        <end position="123"/>
    </location>
</feature>
<dbReference type="InterPro" id="IPR012337">
    <property type="entry name" value="RNaseH-like_sf"/>
</dbReference>